<name>T0ZA78_9ZZZZ</name>
<sequence>EMERGTLHIHCDGPGAWEQEGTTLVQRLDLQRGTPQAIVLRYDGDRTYAHDDDPLRLLAETQAYWQEWIGQCNYDGPYLDLVLRSALALKLLIYAPEGSIVAAPTTSLPEWIGGARNWDYRFTWLRDSSFLIYALQLLGYHQEAAGFMSWLGQVHR</sequence>
<dbReference type="AlphaFoldDB" id="T0ZA78"/>
<feature type="non-terminal residue" evidence="2">
    <location>
        <position position="1"/>
    </location>
</feature>
<dbReference type="PANTHER" id="PTHR31616:SF0">
    <property type="entry name" value="GLUCAN 1,4-ALPHA-GLUCOSIDASE"/>
    <property type="match status" value="1"/>
</dbReference>
<keyword evidence="2" id="KW-0326">Glycosidase</keyword>
<evidence type="ECO:0000259" key="1">
    <source>
        <dbReference type="Pfam" id="PF00723"/>
    </source>
</evidence>
<gene>
    <name evidence="2" type="ORF">B2A_10852</name>
</gene>
<dbReference type="EC" id="3.2.1.3" evidence="2"/>
<dbReference type="InterPro" id="IPR008928">
    <property type="entry name" value="6-hairpin_glycosidase_sf"/>
</dbReference>
<organism evidence="2">
    <name type="scientific">mine drainage metagenome</name>
    <dbReference type="NCBI Taxonomy" id="410659"/>
    <lineage>
        <taxon>unclassified sequences</taxon>
        <taxon>metagenomes</taxon>
        <taxon>ecological metagenomes</taxon>
    </lineage>
</organism>
<dbReference type="Gene3D" id="1.50.10.10">
    <property type="match status" value="1"/>
</dbReference>
<accession>T0ZA78</accession>
<reference evidence="2" key="1">
    <citation type="submission" date="2013-08" db="EMBL/GenBank/DDBJ databases">
        <authorList>
            <person name="Mendez C."/>
            <person name="Richter M."/>
            <person name="Ferrer M."/>
            <person name="Sanchez J."/>
        </authorList>
    </citation>
    <scope>NUCLEOTIDE SEQUENCE</scope>
</reference>
<dbReference type="GO" id="GO:0005975">
    <property type="term" value="P:carbohydrate metabolic process"/>
    <property type="evidence" value="ECO:0007669"/>
    <property type="project" value="InterPro"/>
</dbReference>
<dbReference type="PANTHER" id="PTHR31616">
    <property type="entry name" value="TREHALASE"/>
    <property type="match status" value="1"/>
</dbReference>
<dbReference type="EMBL" id="AUZZ01007813">
    <property type="protein sequence ID" value="EQD40982.1"/>
    <property type="molecule type" value="Genomic_DNA"/>
</dbReference>
<keyword evidence="2" id="KW-0378">Hydrolase</keyword>
<dbReference type="SUPFAM" id="SSF48208">
    <property type="entry name" value="Six-hairpin glycosidases"/>
    <property type="match status" value="1"/>
</dbReference>
<dbReference type="InterPro" id="IPR011613">
    <property type="entry name" value="GH15-like"/>
</dbReference>
<dbReference type="Pfam" id="PF00723">
    <property type="entry name" value="Glyco_hydro_15"/>
    <property type="match status" value="1"/>
</dbReference>
<evidence type="ECO:0000313" key="2">
    <source>
        <dbReference type="EMBL" id="EQD40982.1"/>
    </source>
</evidence>
<proteinExistence type="predicted"/>
<protein>
    <submittedName>
        <fullName evidence="2">Glycoside hydrolase 15-related domain protein</fullName>
        <ecNumber evidence="2">3.2.1.3</ecNumber>
    </submittedName>
</protein>
<feature type="non-terminal residue" evidence="2">
    <location>
        <position position="156"/>
    </location>
</feature>
<comment type="caution">
    <text evidence="2">The sequence shown here is derived from an EMBL/GenBank/DDBJ whole genome shotgun (WGS) entry which is preliminary data.</text>
</comment>
<reference evidence="2" key="2">
    <citation type="journal article" date="2014" name="ISME J.">
        <title>Microbial stratification in low pH oxic and suboxic macroscopic growths along an acid mine drainage.</title>
        <authorList>
            <person name="Mendez-Garcia C."/>
            <person name="Mesa V."/>
            <person name="Sprenger R.R."/>
            <person name="Richter M."/>
            <person name="Diez M.S."/>
            <person name="Solano J."/>
            <person name="Bargiela R."/>
            <person name="Golyshina O.V."/>
            <person name="Manteca A."/>
            <person name="Ramos J.L."/>
            <person name="Gallego J.R."/>
            <person name="Llorente I."/>
            <person name="Martins Dos Santos V.A."/>
            <person name="Jensen O.N."/>
            <person name="Pelaez A.I."/>
            <person name="Sanchez J."/>
            <person name="Ferrer M."/>
        </authorList>
    </citation>
    <scope>NUCLEOTIDE SEQUENCE</scope>
</reference>
<dbReference type="GO" id="GO:0004339">
    <property type="term" value="F:glucan 1,4-alpha-glucosidase activity"/>
    <property type="evidence" value="ECO:0007669"/>
    <property type="project" value="UniProtKB-EC"/>
</dbReference>
<dbReference type="InterPro" id="IPR012341">
    <property type="entry name" value="6hp_glycosidase-like_sf"/>
</dbReference>
<feature type="domain" description="GH15-like" evidence="1">
    <location>
        <begin position="76"/>
        <end position="153"/>
    </location>
</feature>